<sequence>MGASAVVHWKNLTFYATSCDGVRRFAQCVCYPQTLIIIRLTRKPDGKKNGNEVFPFCDDSPRTGGMHRDATAATEGPEK</sequence>
<evidence type="ECO:0000313" key="2">
    <source>
        <dbReference type="EMBL" id="QXY86340.1"/>
    </source>
</evidence>
<dbReference type="EMBL" id="CP035676">
    <property type="protein sequence ID" value="QXY86340.1"/>
    <property type="molecule type" value="Genomic_DNA"/>
</dbReference>
<name>A0A8F8AYX5_SALBN</name>
<gene>
    <name evidence="2" type="ORF">EWI73_05870</name>
</gene>
<protein>
    <submittedName>
        <fullName evidence="2">Uncharacterized protein</fullName>
    </submittedName>
</protein>
<organism evidence="2">
    <name type="scientific">Salmonella bongori</name>
    <dbReference type="NCBI Taxonomy" id="54736"/>
    <lineage>
        <taxon>Bacteria</taxon>
        <taxon>Pseudomonadati</taxon>
        <taxon>Pseudomonadota</taxon>
        <taxon>Gammaproteobacteria</taxon>
        <taxon>Enterobacterales</taxon>
        <taxon>Enterobacteriaceae</taxon>
        <taxon>Salmonella</taxon>
    </lineage>
</organism>
<reference evidence="2" key="1">
    <citation type="submission" date="2019-02" db="EMBL/GenBank/DDBJ databases">
        <title>Average Nucleotide Identity (ANI) for Rapid Identification of Enteric Bacteria using Whole Genome Sequence (WGS).</title>
        <authorList>
            <person name="Dinsmore B."/>
            <person name="Lane C."/>
            <person name="Rowe L."/>
        </authorList>
    </citation>
    <scope>NUCLEOTIDE SEQUENCE</scope>
    <source>
        <strain evidence="2">04-0440</strain>
    </source>
</reference>
<evidence type="ECO:0000256" key="1">
    <source>
        <dbReference type="SAM" id="MobiDB-lite"/>
    </source>
</evidence>
<proteinExistence type="predicted"/>
<dbReference type="AlphaFoldDB" id="A0A8F8AYX5"/>
<accession>A0A8F8AYX5</accession>
<feature type="compositionally biased region" description="Basic and acidic residues" evidence="1">
    <location>
        <begin position="66"/>
        <end position="79"/>
    </location>
</feature>
<feature type="region of interest" description="Disordered" evidence="1">
    <location>
        <begin position="58"/>
        <end position="79"/>
    </location>
</feature>